<evidence type="ECO:0000256" key="1">
    <source>
        <dbReference type="ARBA" id="ARBA00008348"/>
    </source>
</evidence>
<dbReference type="Proteomes" id="UP000196005">
    <property type="component" value="Chromosome"/>
</dbReference>
<dbReference type="Pfam" id="PF00849">
    <property type="entry name" value="PseudoU_synth_2"/>
    <property type="match status" value="1"/>
</dbReference>
<dbReference type="InterPro" id="IPR042092">
    <property type="entry name" value="PsdUridine_s_RsuA/RluB/E/F_cat"/>
</dbReference>
<dbReference type="Gene3D" id="3.30.70.1560">
    <property type="entry name" value="Alpha-L RNA-binding motif"/>
    <property type="match status" value="1"/>
</dbReference>
<evidence type="ECO:0000256" key="2">
    <source>
        <dbReference type="ARBA" id="ARBA00023235"/>
    </source>
</evidence>
<dbReference type="CDD" id="cd00165">
    <property type="entry name" value="S4"/>
    <property type="match status" value="1"/>
</dbReference>
<dbReference type="PANTHER" id="PTHR47683:SF2">
    <property type="entry name" value="RNA-BINDING S4 DOMAIN-CONTAINING PROTEIN"/>
    <property type="match status" value="1"/>
</dbReference>
<dbReference type="SUPFAM" id="SSF55120">
    <property type="entry name" value="Pseudouridine synthase"/>
    <property type="match status" value="1"/>
</dbReference>
<dbReference type="InterPro" id="IPR036986">
    <property type="entry name" value="S4_RNA-bd_sf"/>
</dbReference>
<sequence>MELMRLNKMISHNTHYSRREADELIKAGQVKVDGIVVQDLSTQVSFKNKIELGGKALFEKHGYSVIVYHKQKGELVSKKDDRGRRTIYDTLPAQFGHYLSVGRLDFASEGLLLLCDSPSVVSALMHGDLERVYYVKINGMITPAMEKAMQEGLFLENARKGGHSHSEIRSMDFAPFVAYRIIKNNPTFSTIKVTINEGKNRELRRFFGYFDVDVVDLKRVSYGKVDLGMLRPGKHRYFDGGEYAALRDYLEYIKKDNGKIPVADEDDEDDDQ</sequence>
<dbReference type="Gene3D" id="3.10.290.10">
    <property type="entry name" value="RNA-binding S4 domain"/>
    <property type="match status" value="1"/>
</dbReference>
<dbReference type="SUPFAM" id="SSF55174">
    <property type="entry name" value="Alpha-L RNA-binding motif"/>
    <property type="match status" value="1"/>
</dbReference>
<organism evidence="7 8">
    <name type="scientific">Sulfurospirillum diekertiae</name>
    <dbReference type="NCBI Taxonomy" id="1854492"/>
    <lineage>
        <taxon>Bacteria</taxon>
        <taxon>Pseudomonadati</taxon>
        <taxon>Campylobacterota</taxon>
        <taxon>Epsilonproteobacteria</taxon>
        <taxon>Campylobacterales</taxon>
        <taxon>Sulfurospirillaceae</taxon>
        <taxon>Sulfurospirillum</taxon>
    </lineage>
</organism>
<keyword evidence="2 7" id="KW-0413">Isomerase</keyword>
<dbReference type="InterPro" id="IPR006145">
    <property type="entry name" value="PsdUridine_synth_RsuA/RluA"/>
</dbReference>
<comment type="similarity">
    <text evidence="1">Belongs to the pseudouridine synthase RsuA family.</text>
</comment>
<dbReference type="FunFam" id="3.10.290.10:FF:000003">
    <property type="entry name" value="Pseudouridine synthase"/>
    <property type="match status" value="1"/>
</dbReference>
<proteinExistence type="inferred from homology"/>
<dbReference type="PANTHER" id="PTHR47683">
    <property type="entry name" value="PSEUDOURIDINE SYNTHASE FAMILY PROTEIN-RELATED"/>
    <property type="match status" value="1"/>
</dbReference>
<dbReference type="SMART" id="SM00363">
    <property type="entry name" value="S4"/>
    <property type="match status" value="1"/>
</dbReference>
<gene>
    <name evidence="7" type="ORF">Sdiek1_0097</name>
</gene>
<evidence type="ECO:0000256" key="4">
    <source>
        <dbReference type="ARBA" id="ARBA00033164"/>
    </source>
</evidence>
<evidence type="ECO:0000256" key="5">
    <source>
        <dbReference type="PROSITE-ProRule" id="PRU00182"/>
    </source>
</evidence>
<dbReference type="InterPro" id="IPR002942">
    <property type="entry name" value="S4_RNA-bd"/>
</dbReference>
<dbReference type="AlphaFoldDB" id="A0A1Y0HGQ7"/>
<accession>A0A1Y0HGQ7</accession>
<dbReference type="EMBL" id="CP021416">
    <property type="protein sequence ID" value="ARU47281.1"/>
    <property type="molecule type" value="Genomic_DNA"/>
</dbReference>
<evidence type="ECO:0000313" key="8">
    <source>
        <dbReference type="Proteomes" id="UP000196005"/>
    </source>
</evidence>
<dbReference type="PROSITE" id="PS50889">
    <property type="entry name" value="S4"/>
    <property type="match status" value="1"/>
</dbReference>
<evidence type="ECO:0000256" key="3">
    <source>
        <dbReference type="ARBA" id="ARBA00031870"/>
    </source>
</evidence>
<name>A0A1Y0HGQ7_9BACT</name>
<dbReference type="InterPro" id="IPR050343">
    <property type="entry name" value="RsuA_PseudoU_synthase"/>
</dbReference>
<dbReference type="OrthoDB" id="9807213at2"/>
<keyword evidence="8" id="KW-1185">Reference proteome</keyword>
<dbReference type="InterPro" id="IPR000748">
    <property type="entry name" value="PsdUridine_synth_RsuA/RluB/E/F"/>
</dbReference>
<evidence type="ECO:0000313" key="7">
    <source>
        <dbReference type="EMBL" id="ARU47281.1"/>
    </source>
</evidence>
<dbReference type="InterPro" id="IPR020094">
    <property type="entry name" value="TruA/RsuA/RluB/E/F_N"/>
</dbReference>
<dbReference type="GO" id="GO:0003723">
    <property type="term" value="F:RNA binding"/>
    <property type="evidence" value="ECO:0007669"/>
    <property type="project" value="UniProtKB-KW"/>
</dbReference>
<dbReference type="GO" id="GO:0000455">
    <property type="term" value="P:enzyme-directed rRNA pseudouridine synthesis"/>
    <property type="evidence" value="ECO:0007669"/>
    <property type="project" value="UniProtKB-ARBA"/>
</dbReference>
<evidence type="ECO:0000259" key="6">
    <source>
        <dbReference type="SMART" id="SM00363"/>
    </source>
</evidence>
<keyword evidence="5" id="KW-0694">RNA-binding</keyword>
<dbReference type="NCBIfam" id="TIGR00093">
    <property type="entry name" value="pseudouridine synthase"/>
    <property type="match status" value="1"/>
</dbReference>
<dbReference type="InterPro" id="IPR020103">
    <property type="entry name" value="PsdUridine_synth_cat_dom_sf"/>
</dbReference>
<reference evidence="8" key="1">
    <citation type="submission" date="2017-05" db="EMBL/GenBank/DDBJ databases">
        <title>Dechlorination kinetics govern the competition between two new strains of the genus Sulfurospirillum.</title>
        <authorList>
            <person name="Buttet G.F."/>
            <person name="Murray A.M."/>
            <person name="Goris T."/>
            <person name="Burion M."/>
            <person name="Lin B."/>
            <person name="Rolle M."/>
            <person name="Maillard J."/>
        </authorList>
    </citation>
    <scope>NUCLEOTIDE SEQUENCE [LARGE SCALE GENOMIC DNA]</scope>
    <source>
        <strain evidence="8">SL2-1</strain>
    </source>
</reference>
<dbReference type="KEGG" id="suls:Sdiek1_0097"/>
<dbReference type="GO" id="GO:0120159">
    <property type="term" value="F:rRNA pseudouridine synthase activity"/>
    <property type="evidence" value="ECO:0007669"/>
    <property type="project" value="UniProtKB-ARBA"/>
</dbReference>
<protein>
    <recommendedName>
        <fullName evidence="3">RNA pseudouridylate synthase</fullName>
    </recommendedName>
    <alternativeName>
        <fullName evidence="4">RNA-uridine isomerase</fullName>
    </alternativeName>
</protein>
<dbReference type="Pfam" id="PF01479">
    <property type="entry name" value="S4"/>
    <property type="match status" value="1"/>
</dbReference>
<feature type="domain" description="RNA-binding S4" evidence="6">
    <location>
        <begin position="4"/>
        <end position="72"/>
    </location>
</feature>
<dbReference type="Gene3D" id="3.30.70.580">
    <property type="entry name" value="Pseudouridine synthase I, catalytic domain, N-terminal subdomain"/>
    <property type="match status" value="1"/>
</dbReference>